<proteinExistence type="predicted"/>
<dbReference type="AlphaFoldDB" id="A0A2W4ZH78"/>
<protein>
    <submittedName>
        <fullName evidence="1">Uncharacterized protein</fullName>
    </submittedName>
</protein>
<comment type="caution">
    <text evidence="1">The sequence shown here is derived from an EMBL/GenBank/DDBJ whole genome shotgun (WGS) entry which is preliminary data.</text>
</comment>
<gene>
    <name evidence="1" type="ORF">DI632_00035</name>
</gene>
<organism evidence="1 2">
    <name type="scientific">Sphingomonas hengshuiensis</name>
    <dbReference type="NCBI Taxonomy" id="1609977"/>
    <lineage>
        <taxon>Bacteria</taxon>
        <taxon>Pseudomonadati</taxon>
        <taxon>Pseudomonadota</taxon>
        <taxon>Alphaproteobacteria</taxon>
        <taxon>Sphingomonadales</taxon>
        <taxon>Sphingomonadaceae</taxon>
        <taxon>Sphingomonas</taxon>
    </lineage>
</organism>
<reference evidence="1 2" key="1">
    <citation type="submission" date="2017-08" db="EMBL/GenBank/DDBJ databases">
        <title>Infants hospitalized years apart are colonized by the same room-sourced microbial strains.</title>
        <authorList>
            <person name="Brooks B."/>
            <person name="Olm M.R."/>
            <person name="Firek B.A."/>
            <person name="Baker R."/>
            <person name="Thomas B.C."/>
            <person name="Morowitz M.J."/>
            <person name="Banfield J.F."/>
        </authorList>
    </citation>
    <scope>NUCLEOTIDE SEQUENCE [LARGE SCALE GENOMIC DNA]</scope>
    <source>
        <strain evidence="1">S2_018_000_R3_110</strain>
    </source>
</reference>
<dbReference type="EMBL" id="QFNF01000001">
    <property type="protein sequence ID" value="PZO81006.1"/>
    <property type="molecule type" value="Genomic_DNA"/>
</dbReference>
<evidence type="ECO:0000313" key="2">
    <source>
        <dbReference type="Proteomes" id="UP000248614"/>
    </source>
</evidence>
<accession>A0A2W4ZH78</accession>
<sequence length="278" mass="30264">MSGKQDAPRAIAEAMLGIVDPASVTVSAGEDRFAVTIAGVTITFGVAAQRAFERLASAIEAQVAYQRATAMVVAADETGAPLWLVAAPDMLGKWLSWSRTDKALSKVLTLTNRAGAAPVIGDLARRARRDLGQMSAKIRVRCGQAVAERIELSHRVPAVATLSERATIRVARHHLPDTLVLGLKKDATSNDRWRASEIVGHPFFATHDFMVAEVRNDGDDIVIVLETFWESLQPIPKAAWTAVPRDADPTFPWRPTRREITELYGLAARGERMIQGHG</sequence>
<name>A0A2W4ZH78_9SPHN</name>
<evidence type="ECO:0000313" key="1">
    <source>
        <dbReference type="EMBL" id="PZO81006.1"/>
    </source>
</evidence>
<dbReference type="Proteomes" id="UP000248614">
    <property type="component" value="Unassembled WGS sequence"/>
</dbReference>